<dbReference type="AlphaFoldDB" id="A0A382BME8"/>
<gene>
    <name evidence="3" type="ORF">METZ01_LOCUS167870</name>
</gene>
<dbReference type="InterPro" id="IPR003767">
    <property type="entry name" value="Malate/L-lactate_DH-like"/>
</dbReference>
<evidence type="ECO:0000256" key="2">
    <source>
        <dbReference type="ARBA" id="ARBA00023002"/>
    </source>
</evidence>
<evidence type="ECO:0000313" key="3">
    <source>
        <dbReference type="EMBL" id="SVB15016.1"/>
    </source>
</evidence>
<dbReference type="Gene3D" id="1.10.1530.10">
    <property type="match status" value="1"/>
</dbReference>
<comment type="similarity">
    <text evidence="1">Belongs to the LDH2/MDH2 oxidoreductase family.</text>
</comment>
<organism evidence="3">
    <name type="scientific">marine metagenome</name>
    <dbReference type="NCBI Taxonomy" id="408172"/>
    <lineage>
        <taxon>unclassified sequences</taxon>
        <taxon>metagenomes</taxon>
        <taxon>ecological metagenomes</taxon>
    </lineage>
</organism>
<reference evidence="3" key="1">
    <citation type="submission" date="2018-05" db="EMBL/GenBank/DDBJ databases">
        <authorList>
            <person name="Lanie J.A."/>
            <person name="Ng W.-L."/>
            <person name="Kazmierczak K.M."/>
            <person name="Andrzejewski T.M."/>
            <person name="Davidsen T.M."/>
            <person name="Wayne K.J."/>
            <person name="Tettelin H."/>
            <person name="Glass J.I."/>
            <person name="Rusch D."/>
            <person name="Podicherti R."/>
            <person name="Tsui H.-C.T."/>
            <person name="Winkler M.E."/>
        </authorList>
    </citation>
    <scope>NUCLEOTIDE SEQUENCE</scope>
</reference>
<protein>
    <recommendedName>
        <fullName evidence="4">Malate dehydrogenase</fullName>
    </recommendedName>
</protein>
<dbReference type="Gene3D" id="3.30.1370.60">
    <property type="entry name" value="Hypothetical oxidoreductase yiak, domain 2"/>
    <property type="match status" value="1"/>
</dbReference>
<dbReference type="InterPro" id="IPR036111">
    <property type="entry name" value="Mal/L-sulfo/L-lacto_DH-like_sf"/>
</dbReference>
<dbReference type="SUPFAM" id="SSF89733">
    <property type="entry name" value="L-sulfolactate dehydrogenase-like"/>
    <property type="match status" value="1"/>
</dbReference>
<sequence>MLAAMGASTEERCIVADGLITASCWWHPGQHQGLEKLFRYARRVGNGGIVPGVAMEYVRDNAATALLDAAKGFGYVAGQRAMSGAIQKARKSGIGMIGVCNSNHFGIAGYHAMLAARNDLIGIAQTNAGAEMAPWGAMDPALGTNPWGIAIPRSKGNDPIMLDMALTQSGKGMMRWFERAGVPMPDNWALTPDGTRTTDPGSAMEGSLLPIGEHKGYGLSLVTDVLCGVMTGALFGGSVFQDDTNYGVGHVMIAIDPEAFLQRSDFYARLDEFVEEVLSVPPIDVDQPVMLPGAAEQRRASERLEHGIPIDLETVERLRRLSAELGVAFPNAGAPGSLEK</sequence>
<accession>A0A382BME8</accession>
<name>A0A382BME8_9ZZZZ</name>
<keyword evidence="2" id="KW-0560">Oxidoreductase</keyword>
<proteinExistence type="inferred from homology"/>
<dbReference type="EMBL" id="UINC01030503">
    <property type="protein sequence ID" value="SVB15016.1"/>
    <property type="molecule type" value="Genomic_DNA"/>
</dbReference>
<evidence type="ECO:0008006" key="4">
    <source>
        <dbReference type="Google" id="ProtNLM"/>
    </source>
</evidence>
<dbReference type="PANTHER" id="PTHR11091">
    <property type="entry name" value="OXIDOREDUCTASE-RELATED"/>
    <property type="match status" value="1"/>
</dbReference>
<dbReference type="InterPro" id="IPR043144">
    <property type="entry name" value="Mal/L-sulf/L-lact_DH-like_ah"/>
</dbReference>
<evidence type="ECO:0000256" key="1">
    <source>
        <dbReference type="ARBA" id="ARBA00006056"/>
    </source>
</evidence>
<dbReference type="Pfam" id="PF02615">
    <property type="entry name" value="Ldh_2"/>
    <property type="match status" value="1"/>
</dbReference>
<dbReference type="PANTHER" id="PTHR11091:SF0">
    <property type="entry name" value="MALATE DEHYDROGENASE"/>
    <property type="match status" value="1"/>
</dbReference>
<dbReference type="GO" id="GO:0016491">
    <property type="term" value="F:oxidoreductase activity"/>
    <property type="evidence" value="ECO:0007669"/>
    <property type="project" value="UniProtKB-KW"/>
</dbReference>
<dbReference type="InterPro" id="IPR043143">
    <property type="entry name" value="Mal/L-sulf/L-lact_DH-like_NADP"/>
</dbReference>